<dbReference type="PANTHER" id="PTHR36842:SF1">
    <property type="entry name" value="PROTEIN TOLB"/>
    <property type="match status" value="1"/>
</dbReference>
<name>A0A0C2DDU5_9BACT</name>
<gene>
    <name evidence="3" type="ORF">DB30_00124</name>
</gene>
<protein>
    <submittedName>
        <fullName evidence="3">TolB protein protein</fullName>
    </submittedName>
</protein>
<dbReference type="PANTHER" id="PTHR36842">
    <property type="entry name" value="PROTEIN TOLB HOMOLOG"/>
    <property type="match status" value="1"/>
</dbReference>
<evidence type="ECO:0000313" key="3">
    <source>
        <dbReference type="EMBL" id="KIG19615.1"/>
    </source>
</evidence>
<evidence type="ECO:0000256" key="1">
    <source>
        <dbReference type="ARBA" id="ARBA00009820"/>
    </source>
</evidence>
<accession>A0A0C2DDU5</accession>
<dbReference type="InterPro" id="IPR001680">
    <property type="entry name" value="WD40_rpt"/>
</dbReference>
<dbReference type="EMBL" id="JMCC02000001">
    <property type="protein sequence ID" value="KIG19615.1"/>
    <property type="molecule type" value="Genomic_DNA"/>
</dbReference>
<dbReference type="InterPro" id="IPR011659">
    <property type="entry name" value="WD40"/>
</dbReference>
<evidence type="ECO:0000313" key="4">
    <source>
        <dbReference type="Proteomes" id="UP000031599"/>
    </source>
</evidence>
<proteinExistence type="inferred from homology"/>
<feature type="region of interest" description="Disordered" evidence="2">
    <location>
        <begin position="315"/>
        <end position="345"/>
    </location>
</feature>
<dbReference type="Gene3D" id="2.120.10.30">
    <property type="entry name" value="TolB, C-terminal domain"/>
    <property type="match status" value="1"/>
</dbReference>
<evidence type="ECO:0000256" key="2">
    <source>
        <dbReference type="SAM" id="MobiDB-lite"/>
    </source>
</evidence>
<comment type="similarity">
    <text evidence="1">Belongs to the TolB family.</text>
</comment>
<dbReference type="Pfam" id="PF07676">
    <property type="entry name" value="PD40"/>
    <property type="match status" value="1"/>
</dbReference>
<dbReference type="SUPFAM" id="SSF82171">
    <property type="entry name" value="DPP6 N-terminal domain-like"/>
    <property type="match status" value="1"/>
</dbReference>
<organism evidence="3 4">
    <name type="scientific">Enhygromyxa salina</name>
    <dbReference type="NCBI Taxonomy" id="215803"/>
    <lineage>
        <taxon>Bacteria</taxon>
        <taxon>Pseudomonadati</taxon>
        <taxon>Myxococcota</taxon>
        <taxon>Polyangia</taxon>
        <taxon>Nannocystales</taxon>
        <taxon>Nannocystaceae</taxon>
        <taxon>Enhygromyxa</taxon>
    </lineage>
</organism>
<reference evidence="3 4" key="1">
    <citation type="submission" date="2014-12" db="EMBL/GenBank/DDBJ databases">
        <title>Genome assembly of Enhygromyxa salina DSM 15201.</title>
        <authorList>
            <person name="Sharma G."/>
            <person name="Subramanian S."/>
        </authorList>
    </citation>
    <scope>NUCLEOTIDE SEQUENCE [LARGE SCALE GENOMIC DNA]</scope>
    <source>
        <strain evidence="3 4">DSM 15201</strain>
    </source>
</reference>
<comment type="caution">
    <text evidence="3">The sequence shown here is derived from an EMBL/GenBank/DDBJ whole genome shotgun (WGS) entry which is preliminary data.</text>
</comment>
<dbReference type="Pfam" id="PF00400">
    <property type="entry name" value="WD40"/>
    <property type="match status" value="1"/>
</dbReference>
<dbReference type="Proteomes" id="UP000031599">
    <property type="component" value="Unassembled WGS sequence"/>
</dbReference>
<dbReference type="AlphaFoldDB" id="A0A0C2DDU5"/>
<sequence>MLALIGCGPDAIIDPANVEIAFVRTHYDGELQQQLRGFTPGSRDVALLPPEPVGAQIGGLCWSPNGRLLAYWRRLDDDDLEQIQLFDPEVGEARALTQGASPAWSPVGLELGFLRRQADGNELRIIDVETQAERRVGTGHVTSFSWAPDGARLVVAGLWPEHDSNSALYVVDAQTGEAVRIDPDPPNASSLPSDTGPKWSPDGSTIAFISAGRSAEDVYSAIYRVDPNGANFREASSPAYGVRSIEWSPLGGRFAYSYWHFDAVSPSDYGVGLSSGRGFEGAKWVAWSPDANALAVVQNTRGELGEFTRLRVELIDGPPSPGPESGDPAWSDTDPAWRRLPSASP</sequence>
<dbReference type="InterPro" id="IPR011042">
    <property type="entry name" value="6-blade_b-propeller_TolB-like"/>
</dbReference>